<comment type="subcellular location">
    <subcellularLocation>
        <location evidence="1">Nucleus</location>
    </subcellularLocation>
</comment>
<dbReference type="InterPro" id="IPR052035">
    <property type="entry name" value="ZnF_BED_domain_contain"/>
</dbReference>
<keyword evidence="4" id="KW-0862">Zinc</keyword>
<dbReference type="GO" id="GO:0008270">
    <property type="term" value="F:zinc ion binding"/>
    <property type="evidence" value="ECO:0007669"/>
    <property type="project" value="UniProtKB-KW"/>
</dbReference>
<reference evidence="6" key="1">
    <citation type="submission" date="2023-01" db="EMBL/GenBank/DDBJ databases">
        <title>The growth and conidiation of Purpureocillium lavendulum are regulated by nitrogen source and histone H3K14 acetylation.</title>
        <authorList>
            <person name="Tang P."/>
            <person name="Han J."/>
            <person name="Zhang C."/>
            <person name="Tang P."/>
            <person name="Qi F."/>
            <person name="Zhang K."/>
            <person name="Liang L."/>
        </authorList>
    </citation>
    <scope>NUCLEOTIDE SEQUENCE</scope>
    <source>
        <strain evidence="6">YMF1.00683</strain>
    </source>
</reference>
<dbReference type="SUPFAM" id="SSF53098">
    <property type="entry name" value="Ribonuclease H-like"/>
    <property type="match status" value="2"/>
</dbReference>
<evidence type="ECO:0000313" key="6">
    <source>
        <dbReference type="EMBL" id="KAJ6439157.1"/>
    </source>
</evidence>
<dbReference type="GO" id="GO:0005634">
    <property type="term" value="C:nucleus"/>
    <property type="evidence" value="ECO:0007669"/>
    <property type="project" value="UniProtKB-SubCell"/>
</dbReference>
<keyword evidence="7" id="KW-1185">Reference proteome</keyword>
<dbReference type="PANTHER" id="PTHR46481:SF10">
    <property type="entry name" value="ZINC FINGER BED DOMAIN-CONTAINING PROTEIN 39"/>
    <property type="match status" value="1"/>
</dbReference>
<dbReference type="GO" id="GO:0003676">
    <property type="term" value="F:nucleic acid binding"/>
    <property type="evidence" value="ECO:0007669"/>
    <property type="project" value="InterPro"/>
</dbReference>
<dbReference type="AlphaFoldDB" id="A0AB34FL40"/>
<evidence type="ECO:0000256" key="4">
    <source>
        <dbReference type="ARBA" id="ARBA00022833"/>
    </source>
</evidence>
<keyword evidence="2" id="KW-0479">Metal-binding</keyword>
<organism evidence="6 7">
    <name type="scientific">Purpureocillium lavendulum</name>
    <dbReference type="NCBI Taxonomy" id="1247861"/>
    <lineage>
        <taxon>Eukaryota</taxon>
        <taxon>Fungi</taxon>
        <taxon>Dikarya</taxon>
        <taxon>Ascomycota</taxon>
        <taxon>Pezizomycotina</taxon>
        <taxon>Sordariomycetes</taxon>
        <taxon>Hypocreomycetidae</taxon>
        <taxon>Hypocreales</taxon>
        <taxon>Ophiocordycipitaceae</taxon>
        <taxon>Purpureocillium</taxon>
    </lineage>
</organism>
<dbReference type="InterPro" id="IPR012337">
    <property type="entry name" value="RNaseH-like_sf"/>
</dbReference>
<evidence type="ECO:0000256" key="1">
    <source>
        <dbReference type="ARBA" id="ARBA00004123"/>
    </source>
</evidence>
<evidence type="ECO:0000256" key="5">
    <source>
        <dbReference type="ARBA" id="ARBA00023242"/>
    </source>
</evidence>
<comment type="caution">
    <text evidence="6">The sequence shown here is derived from an EMBL/GenBank/DDBJ whole genome shotgun (WGS) entry which is preliminary data.</text>
</comment>
<proteinExistence type="predicted"/>
<sequence>MHPIADTQKGFPHFTIIICGKRHKTMFYLTTEQGCHRSGNTKPGTVVDHGIYAKAILSPFQDIADVVEDLTHSKCYLFGRATKAVKSVPASVLGAFLYGEDGETFEQESHRLLDADLIEDDLRHWRYRGPVGRLRNIIKFIRASPQRSERFQTLASEADDHTWLIQESSRELQLILSNETRWNSTYLMIERALRKQGHLQTFLIENQMEEDASKRLPAEDVLHPEDWRLLVELKEIRHVINQLI</sequence>
<dbReference type="Proteomes" id="UP001163105">
    <property type="component" value="Unassembled WGS sequence"/>
</dbReference>
<evidence type="ECO:0000313" key="7">
    <source>
        <dbReference type="Proteomes" id="UP001163105"/>
    </source>
</evidence>
<evidence type="ECO:0000256" key="3">
    <source>
        <dbReference type="ARBA" id="ARBA00022771"/>
    </source>
</evidence>
<protein>
    <submittedName>
        <fullName evidence="6">Transposase-like protein</fullName>
    </submittedName>
</protein>
<dbReference type="InterPro" id="IPR036397">
    <property type="entry name" value="RNaseH_sf"/>
</dbReference>
<accession>A0AB34FL40</accession>
<dbReference type="PANTHER" id="PTHR46481">
    <property type="entry name" value="ZINC FINGER BED DOMAIN-CONTAINING PROTEIN 4"/>
    <property type="match status" value="1"/>
</dbReference>
<name>A0AB34FL40_9HYPO</name>
<dbReference type="Gene3D" id="3.30.420.10">
    <property type="entry name" value="Ribonuclease H-like superfamily/Ribonuclease H"/>
    <property type="match status" value="1"/>
</dbReference>
<evidence type="ECO:0000256" key="2">
    <source>
        <dbReference type="ARBA" id="ARBA00022723"/>
    </source>
</evidence>
<keyword evidence="3" id="KW-0863">Zinc-finger</keyword>
<keyword evidence="5" id="KW-0539">Nucleus</keyword>
<gene>
    <name evidence="6" type="ORF">O9K51_08568</name>
</gene>
<dbReference type="EMBL" id="JAQHRD010000007">
    <property type="protein sequence ID" value="KAJ6439157.1"/>
    <property type="molecule type" value="Genomic_DNA"/>
</dbReference>